<comment type="similarity">
    <text evidence="1">Belongs to the multicopper oxidase family.</text>
</comment>
<evidence type="ECO:0000259" key="5">
    <source>
        <dbReference type="Pfam" id="PF00394"/>
    </source>
</evidence>
<reference evidence="8" key="1">
    <citation type="submission" date="2021-02" db="EMBL/GenBank/DDBJ databases">
        <title>Genome sequence Cadophora malorum strain M34.</title>
        <authorList>
            <person name="Stefanovic E."/>
            <person name="Vu D."/>
            <person name="Scully C."/>
            <person name="Dijksterhuis J."/>
            <person name="Roader J."/>
            <person name="Houbraken J."/>
        </authorList>
    </citation>
    <scope>NUCLEOTIDE SEQUENCE</scope>
    <source>
        <strain evidence="8">M34</strain>
    </source>
</reference>
<gene>
    <name evidence="8" type="ORF">IFR04_008537</name>
</gene>
<dbReference type="FunFam" id="2.60.40.420:FF:000045">
    <property type="entry name" value="Laccase 2"/>
    <property type="match status" value="1"/>
</dbReference>
<dbReference type="InterPro" id="IPR001117">
    <property type="entry name" value="Cu-oxidase_2nd"/>
</dbReference>
<evidence type="ECO:0000256" key="4">
    <source>
        <dbReference type="ARBA" id="ARBA00023008"/>
    </source>
</evidence>
<dbReference type="Pfam" id="PF00394">
    <property type="entry name" value="Cu-oxidase"/>
    <property type="match status" value="1"/>
</dbReference>
<evidence type="ECO:0000256" key="2">
    <source>
        <dbReference type="ARBA" id="ARBA00022723"/>
    </source>
</evidence>
<dbReference type="InterPro" id="IPR011706">
    <property type="entry name" value="Cu-oxidase_C"/>
</dbReference>
<dbReference type="PANTHER" id="PTHR11709">
    <property type="entry name" value="MULTI-COPPER OXIDASE"/>
    <property type="match status" value="1"/>
</dbReference>
<organism evidence="8 9">
    <name type="scientific">Cadophora malorum</name>
    <dbReference type="NCBI Taxonomy" id="108018"/>
    <lineage>
        <taxon>Eukaryota</taxon>
        <taxon>Fungi</taxon>
        <taxon>Dikarya</taxon>
        <taxon>Ascomycota</taxon>
        <taxon>Pezizomycotina</taxon>
        <taxon>Leotiomycetes</taxon>
        <taxon>Helotiales</taxon>
        <taxon>Ploettnerulaceae</taxon>
        <taxon>Cadophora</taxon>
    </lineage>
</organism>
<evidence type="ECO:0000259" key="6">
    <source>
        <dbReference type="Pfam" id="PF07731"/>
    </source>
</evidence>
<dbReference type="InterPro" id="IPR033138">
    <property type="entry name" value="Cu_oxidase_CS"/>
</dbReference>
<feature type="domain" description="Plastocyanin-like" evidence="7">
    <location>
        <begin position="10"/>
        <end position="113"/>
    </location>
</feature>
<dbReference type="AlphaFoldDB" id="A0A8H7TGD5"/>
<dbReference type="CDD" id="cd13901">
    <property type="entry name" value="CuRO_3_MaLCC_like"/>
    <property type="match status" value="1"/>
</dbReference>
<dbReference type="GO" id="GO:0005507">
    <property type="term" value="F:copper ion binding"/>
    <property type="evidence" value="ECO:0007669"/>
    <property type="project" value="InterPro"/>
</dbReference>
<dbReference type="GO" id="GO:0016491">
    <property type="term" value="F:oxidoreductase activity"/>
    <property type="evidence" value="ECO:0007669"/>
    <property type="project" value="UniProtKB-KW"/>
</dbReference>
<dbReference type="PANTHER" id="PTHR11709:SF71">
    <property type="entry name" value="OXIDOREDUCTASE TPCJ"/>
    <property type="match status" value="1"/>
</dbReference>
<dbReference type="Gene3D" id="2.60.40.420">
    <property type="entry name" value="Cupredoxins - blue copper proteins"/>
    <property type="match status" value="3"/>
</dbReference>
<dbReference type="CDD" id="cd13880">
    <property type="entry name" value="CuRO_2_MaLCC_like"/>
    <property type="match status" value="1"/>
</dbReference>
<dbReference type="EMBL" id="JAFJYH010000131">
    <property type="protein sequence ID" value="KAG4418328.1"/>
    <property type="molecule type" value="Genomic_DNA"/>
</dbReference>
<evidence type="ECO:0000256" key="3">
    <source>
        <dbReference type="ARBA" id="ARBA00023002"/>
    </source>
</evidence>
<evidence type="ECO:0000313" key="8">
    <source>
        <dbReference type="EMBL" id="KAG4418328.1"/>
    </source>
</evidence>
<dbReference type="Pfam" id="PF07732">
    <property type="entry name" value="Cu-oxidase_3"/>
    <property type="match status" value="1"/>
</dbReference>
<feature type="domain" description="Plastocyanin-like" evidence="6">
    <location>
        <begin position="347"/>
        <end position="483"/>
    </location>
</feature>
<proteinExistence type="inferred from homology"/>
<dbReference type="PROSITE" id="PS00080">
    <property type="entry name" value="MULTICOPPER_OXIDASE2"/>
    <property type="match status" value="1"/>
</dbReference>
<keyword evidence="2" id="KW-0479">Metal-binding</keyword>
<protein>
    <recommendedName>
        <fullName evidence="10">Multicopper oxidase</fullName>
    </recommendedName>
</protein>
<dbReference type="InterPro" id="IPR045087">
    <property type="entry name" value="Cu-oxidase_fam"/>
</dbReference>
<dbReference type="InterPro" id="IPR008972">
    <property type="entry name" value="Cupredoxin"/>
</dbReference>
<dbReference type="InterPro" id="IPR011707">
    <property type="entry name" value="Cu-oxidase-like_N"/>
</dbReference>
<keyword evidence="4" id="KW-0186">Copper</keyword>
<dbReference type="SUPFAM" id="SSF49503">
    <property type="entry name" value="Cupredoxins"/>
    <property type="match status" value="3"/>
</dbReference>
<dbReference type="OrthoDB" id="2121828at2759"/>
<feature type="domain" description="Plastocyanin-like" evidence="5">
    <location>
        <begin position="124"/>
        <end position="270"/>
    </location>
</feature>
<comment type="caution">
    <text evidence="8">The sequence shown here is derived from an EMBL/GenBank/DDBJ whole genome shotgun (WGS) entry which is preliminary data.</text>
</comment>
<evidence type="ECO:0000259" key="7">
    <source>
        <dbReference type="Pfam" id="PF07732"/>
    </source>
</evidence>
<dbReference type="CDD" id="cd13854">
    <property type="entry name" value="CuRO_1_MaLCC_like"/>
    <property type="match status" value="1"/>
</dbReference>
<dbReference type="InterPro" id="IPR002355">
    <property type="entry name" value="Cu_oxidase_Cu_BS"/>
</dbReference>
<evidence type="ECO:0008006" key="10">
    <source>
        <dbReference type="Google" id="ProtNLM"/>
    </source>
</evidence>
<evidence type="ECO:0000256" key="1">
    <source>
        <dbReference type="ARBA" id="ARBA00010609"/>
    </source>
</evidence>
<dbReference type="Proteomes" id="UP000664132">
    <property type="component" value="Unassembled WGS sequence"/>
</dbReference>
<accession>A0A8H7TGD5</accession>
<sequence length="527" mass="58540">MVIAPDGVPVLGMVINNQFPGPLIEANWGDTLRIHVYNNLTNYNGTSIHWHGIRQLNTNWQDGVAGVTQCPISIGDSYVYEFRATQYGTSWYHSHFALQYPDGLIGPLKINGPTSANYDVDIGPLLITDWSHKNAFSLFYLELEGNPPVPDSYLMQGKGIYCSPSNVCTGSRHVVEFQYGKTYKLSIVNSGTSSQYTFWIDGHTFQVVGTDFVPINPYVTDTLNIAIGQRYDIIVTANATFEHGTNFWMHARSCSNETIASTLGIIRYDPASTADPYTPPGNRVGYGCLDPAVGDLVPVVPMQVGVAVNDLSPAEYLNVSMRYYPNITQESPLKRWVIKGSSMYVNWSEPSLKLLTDYDATEASFPQDLVPIFLDYPEMSWVYFLIEGNFTPTASNIIPEPVAHPIHLHGHDFVILDQSSIPFDPATFNPNLNNPPRRDTAMLPKGGYLVIGFQMNNPGTWLMHCHIAWHASSGMAVQFIESPRVLHNMVEASGIVPEMNNQCDTWTNRYNTVNIPAQAVQGDESGI</sequence>
<keyword evidence="3" id="KW-0560">Oxidoreductase</keyword>
<dbReference type="PROSITE" id="PS00079">
    <property type="entry name" value="MULTICOPPER_OXIDASE1"/>
    <property type="match status" value="1"/>
</dbReference>
<keyword evidence="9" id="KW-1185">Reference proteome</keyword>
<dbReference type="Pfam" id="PF07731">
    <property type="entry name" value="Cu-oxidase_2"/>
    <property type="match status" value="1"/>
</dbReference>
<name>A0A8H7TGD5_9HELO</name>
<evidence type="ECO:0000313" key="9">
    <source>
        <dbReference type="Proteomes" id="UP000664132"/>
    </source>
</evidence>